<proteinExistence type="predicted"/>
<dbReference type="EMBL" id="CM041532">
    <property type="protein sequence ID" value="KAI3375964.1"/>
    <property type="molecule type" value="Genomic_DNA"/>
</dbReference>
<evidence type="ECO:0000313" key="1">
    <source>
        <dbReference type="EMBL" id="KAI3375964.1"/>
    </source>
</evidence>
<accession>A0ACB8X7E9</accession>
<name>A0ACB8X7E9_9TELE</name>
<evidence type="ECO:0000313" key="2">
    <source>
        <dbReference type="Proteomes" id="UP000831701"/>
    </source>
</evidence>
<comment type="caution">
    <text evidence="1">The sequence shown here is derived from an EMBL/GenBank/DDBJ whole genome shotgun (WGS) entry which is preliminary data.</text>
</comment>
<reference evidence="1" key="1">
    <citation type="submission" date="2022-04" db="EMBL/GenBank/DDBJ databases">
        <title>Jade perch genome.</title>
        <authorList>
            <person name="Chao B."/>
        </authorList>
    </citation>
    <scope>NUCLEOTIDE SEQUENCE</scope>
    <source>
        <strain evidence="1">CB-2022</strain>
    </source>
</reference>
<keyword evidence="2" id="KW-1185">Reference proteome</keyword>
<gene>
    <name evidence="1" type="ORF">L3Q82_016501</name>
</gene>
<protein>
    <submittedName>
        <fullName evidence="1">Uncharacterized protein</fullName>
    </submittedName>
</protein>
<sequence length="218" mass="24868">MNWSLASSLCTSVGMWAYALLAKIGFFAGLGIDRSDSESSEVQWRAKKSDRLRTEEEHGVASRGIYSGEPQTISSLHSLTQRRVSHYKPTRCFAAKSHLVKRSASCTGKWSEFNGRCFHYVPRPMTWAKAEKNCQSMGGNLASIHNILEYHEIQRLVMSSSYEYKEAWIGGSDAQEENTWFWSDGKPFHYSNWCSGEPNNHRRGQHCIQINHAGKQHY</sequence>
<dbReference type="Proteomes" id="UP000831701">
    <property type="component" value="Chromosome 2"/>
</dbReference>
<organism evidence="1 2">
    <name type="scientific">Scortum barcoo</name>
    <name type="common">barcoo grunter</name>
    <dbReference type="NCBI Taxonomy" id="214431"/>
    <lineage>
        <taxon>Eukaryota</taxon>
        <taxon>Metazoa</taxon>
        <taxon>Chordata</taxon>
        <taxon>Craniata</taxon>
        <taxon>Vertebrata</taxon>
        <taxon>Euteleostomi</taxon>
        <taxon>Actinopterygii</taxon>
        <taxon>Neopterygii</taxon>
        <taxon>Teleostei</taxon>
        <taxon>Neoteleostei</taxon>
        <taxon>Acanthomorphata</taxon>
        <taxon>Eupercaria</taxon>
        <taxon>Centrarchiformes</taxon>
        <taxon>Terapontoidei</taxon>
        <taxon>Terapontidae</taxon>
        <taxon>Scortum</taxon>
    </lineage>
</organism>